<dbReference type="PRINTS" id="PR00758">
    <property type="entry name" value="ARSENICPUMP"/>
</dbReference>
<comment type="caution">
    <text evidence="8">The sequence shown here is derived from an EMBL/GenBank/DDBJ whole genome shotgun (WGS) entry which is preliminary data.</text>
</comment>
<accession>T1BTP2</accession>
<evidence type="ECO:0000256" key="5">
    <source>
        <dbReference type="ARBA" id="ARBA00023136"/>
    </source>
</evidence>
<feature type="transmembrane region" description="Helical" evidence="7">
    <location>
        <begin position="39"/>
        <end position="57"/>
    </location>
</feature>
<dbReference type="GO" id="GO:0005886">
    <property type="term" value="C:plasma membrane"/>
    <property type="evidence" value="ECO:0007669"/>
    <property type="project" value="UniProtKB-SubCell"/>
</dbReference>
<reference evidence="8" key="1">
    <citation type="submission" date="2013-08" db="EMBL/GenBank/DDBJ databases">
        <authorList>
            <person name="Mendez C."/>
            <person name="Richter M."/>
            <person name="Ferrer M."/>
            <person name="Sanchez J."/>
        </authorList>
    </citation>
    <scope>NUCLEOTIDE SEQUENCE</scope>
</reference>
<keyword evidence="3 7" id="KW-0812">Transmembrane</keyword>
<dbReference type="Pfam" id="PF02040">
    <property type="entry name" value="ArsB"/>
    <property type="match status" value="1"/>
</dbReference>
<evidence type="ECO:0000256" key="1">
    <source>
        <dbReference type="ARBA" id="ARBA00004651"/>
    </source>
</evidence>
<keyword evidence="5 7" id="KW-0472">Membrane</keyword>
<comment type="subcellular location">
    <subcellularLocation>
        <location evidence="1">Cell membrane</location>
        <topology evidence="1">Multi-pass membrane protein</topology>
    </subcellularLocation>
</comment>
<evidence type="ECO:0000256" key="6">
    <source>
        <dbReference type="SAM" id="MobiDB-lite"/>
    </source>
</evidence>
<proteinExistence type="predicted"/>
<feature type="transmembrane region" description="Helical" evidence="7">
    <location>
        <begin position="107"/>
        <end position="126"/>
    </location>
</feature>
<feature type="non-terminal residue" evidence="8">
    <location>
        <position position="223"/>
    </location>
</feature>
<evidence type="ECO:0000256" key="4">
    <source>
        <dbReference type="ARBA" id="ARBA00022989"/>
    </source>
</evidence>
<dbReference type="EMBL" id="AUZZ01003580">
    <property type="protein sequence ID" value="EQD56554.1"/>
    <property type="molecule type" value="Genomic_DNA"/>
</dbReference>
<gene>
    <name evidence="8" type="ORF">B2A_05195</name>
</gene>
<dbReference type="PANTHER" id="PTHR43302">
    <property type="entry name" value="TRANSPORTER ARSB-RELATED"/>
    <property type="match status" value="1"/>
</dbReference>
<feature type="region of interest" description="Disordered" evidence="6">
    <location>
        <begin position="203"/>
        <end position="223"/>
    </location>
</feature>
<dbReference type="InterPro" id="IPR000802">
    <property type="entry name" value="Arsenical_pump_ArsB"/>
</dbReference>
<feature type="transmembrane region" description="Helical" evidence="7">
    <location>
        <begin position="12"/>
        <end position="32"/>
    </location>
</feature>
<dbReference type="GO" id="GO:0015105">
    <property type="term" value="F:arsenite transmembrane transporter activity"/>
    <property type="evidence" value="ECO:0007669"/>
    <property type="project" value="InterPro"/>
</dbReference>
<dbReference type="AlphaFoldDB" id="T1BTP2"/>
<protein>
    <submittedName>
        <fullName evidence="8">Arsenical pump membrane protein</fullName>
    </submittedName>
</protein>
<organism evidence="8">
    <name type="scientific">mine drainage metagenome</name>
    <dbReference type="NCBI Taxonomy" id="410659"/>
    <lineage>
        <taxon>unclassified sequences</taxon>
        <taxon>metagenomes</taxon>
        <taxon>ecological metagenomes</taxon>
    </lineage>
</organism>
<evidence type="ECO:0000256" key="3">
    <source>
        <dbReference type="ARBA" id="ARBA00022692"/>
    </source>
</evidence>
<reference evidence="8" key="2">
    <citation type="journal article" date="2014" name="ISME J.">
        <title>Microbial stratification in low pH oxic and suboxic macroscopic growths along an acid mine drainage.</title>
        <authorList>
            <person name="Mendez-Garcia C."/>
            <person name="Mesa V."/>
            <person name="Sprenger R.R."/>
            <person name="Richter M."/>
            <person name="Diez M.S."/>
            <person name="Solano J."/>
            <person name="Bargiela R."/>
            <person name="Golyshina O.V."/>
            <person name="Manteca A."/>
            <person name="Ramos J.L."/>
            <person name="Gallego J.R."/>
            <person name="Llorente I."/>
            <person name="Martins Dos Santos V.A."/>
            <person name="Jensen O.N."/>
            <person name="Pelaez A.I."/>
            <person name="Sanchez J."/>
            <person name="Ferrer M."/>
        </authorList>
    </citation>
    <scope>NUCLEOTIDE SEQUENCE</scope>
</reference>
<keyword evidence="4 7" id="KW-1133">Transmembrane helix</keyword>
<sequence length="223" mass="23029">MVVGAPVLSLTGAGLTISAVAIFVATLTLVIAQPKGLSIGWSAAAVAQVLALALGVVDLANVATVWGIVWNATITFVAVIVISLVLDRVGFFEWAALHMLRAARGSILRAFVYLLVLGALVAALFANDGAALILTPIVYEQMRALGFERRQALPFVMAAGFIADTTSLPLVVSNLVNIVSANFFHIGFVTYAATMTPSTWSPSPPASGCSTSSTAAPCPPATT</sequence>
<dbReference type="PANTHER" id="PTHR43302:SF5">
    <property type="entry name" value="TRANSPORTER ARSB-RELATED"/>
    <property type="match status" value="1"/>
</dbReference>
<name>T1BTP2_9ZZZZ</name>
<feature type="transmembrane region" description="Helical" evidence="7">
    <location>
        <begin position="63"/>
        <end position="86"/>
    </location>
</feature>
<keyword evidence="2" id="KW-1003">Cell membrane</keyword>
<evidence type="ECO:0000256" key="2">
    <source>
        <dbReference type="ARBA" id="ARBA00022475"/>
    </source>
</evidence>
<evidence type="ECO:0000256" key="7">
    <source>
        <dbReference type="SAM" id="Phobius"/>
    </source>
</evidence>
<evidence type="ECO:0000313" key="8">
    <source>
        <dbReference type="EMBL" id="EQD56554.1"/>
    </source>
</evidence>